<protein>
    <submittedName>
        <fullName evidence="11">Activated leukocyte cell adhesion molecule</fullName>
    </submittedName>
</protein>
<dbReference type="GO" id="GO:0005911">
    <property type="term" value="C:cell-cell junction"/>
    <property type="evidence" value="ECO:0007669"/>
    <property type="project" value="TreeGrafter"/>
</dbReference>
<feature type="transmembrane region" description="Helical" evidence="9">
    <location>
        <begin position="519"/>
        <end position="541"/>
    </location>
</feature>
<evidence type="ECO:0000256" key="3">
    <source>
        <dbReference type="ARBA" id="ARBA00022989"/>
    </source>
</evidence>
<sequence length="574" mass="62825">DQPVLMDRSRGFGRMRLVFIFGAFLGAAMFPQASSMEKVIAMYGDTIKVPCNNGDNKPEDLMFTKWKHSSENGTSGDILVKQAQKDEAKITATDIYKSRTSIGSDSSLQISHAVLDDQRIFTCMVVSMSNLNEYPVEVEVHKRPSAPEFRNKASRLDDGKLTPLGECVAIGANPPAEIVWVKNNKSLEADNKLIIISASITKDSVTGLSSTTSRLQYTAGKQDATSKFACVVKHVTGPDQMSTPETFSIHYPTEKVNLQVLSPGSIKEGDDVTLKCQADGNPPPTSFHFHIKGKKVPVTNSDVYKLPGITRADSGEYKCSLIDNENMQASANITVTYLDLNVIPTGKIQKKVGESLEVKVDKNSSSEATVVWTKNNVKLDKLPNFSSLTYNNAGFYMCEVSVAGIKRNASFKLDVEGVPVIKSLRKERSTDGKAKVLVCEVEGSPEPEVSWSVNGTHSQSQYSNGVITYKLTVVPSANLTVTCQVSNSLGTVSKNIEVLSLHPEKPDSRSDDDEDKAKVIVGVVVGLIVAAALVGIIYWLYMRNRQGTWKTNEKETGTSEESKKLEENNHRQEP</sequence>
<dbReference type="InterPro" id="IPR051275">
    <property type="entry name" value="Cell_adhesion_signaling"/>
</dbReference>
<dbReference type="SMART" id="SM00408">
    <property type="entry name" value="IGc2"/>
    <property type="match status" value="2"/>
</dbReference>
<keyword evidence="2 9" id="KW-0812">Transmembrane</keyword>
<evidence type="ECO:0000256" key="9">
    <source>
        <dbReference type="SAM" id="Phobius"/>
    </source>
</evidence>
<keyword evidence="4 9" id="KW-0472">Membrane</keyword>
<evidence type="ECO:0000256" key="8">
    <source>
        <dbReference type="SAM" id="MobiDB-lite"/>
    </source>
</evidence>
<feature type="compositionally biased region" description="Basic and acidic residues" evidence="8">
    <location>
        <begin position="551"/>
        <end position="574"/>
    </location>
</feature>
<evidence type="ECO:0000259" key="10">
    <source>
        <dbReference type="PROSITE" id="PS50835"/>
    </source>
</evidence>
<dbReference type="InterPro" id="IPR003598">
    <property type="entry name" value="Ig_sub2"/>
</dbReference>
<evidence type="ECO:0000256" key="5">
    <source>
        <dbReference type="ARBA" id="ARBA00023157"/>
    </source>
</evidence>
<dbReference type="InterPro" id="IPR036179">
    <property type="entry name" value="Ig-like_dom_sf"/>
</dbReference>
<feature type="domain" description="Ig-like" evidence="10">
    <location>
        <begin position="31"/>
        <end position="139"/>
    </location>
</feature>
<comment type="subcellular location">
    <subcellularLocation>
        <location evidence="1">Membrane</location>
        <topology evidence="1">Single-pass type I membrane protein</topology>
    </subcellularLocation>
</comment>
<accession>A0A059PJ07</accession>
<dbReference type="InterPro" id="IPR013783">
    <property type="entry name" value="Ig-like_fold"/>
</dbReference>
<evidence type="ECO:0000256" key="1">
    <source>
        <dbReference type="ARBA" id="ARBA00004479"/>
    </source>
</evidence>
<name>A0A059PJ07_CLABA</name>
<dbReference type="PROSITE" id="PS50835">
    <property type="entry name" value="IG_LIKE"/>
    <property type="match status" value="4"/>
</dbReference>
<dbReference type="Gene3D" id="2.60.40.10">
    <property type="entry name" value="Immunoglobulins"/>
    <property type="match status" value="4"/>
</dbReference>
<evidence type="ECO:0000313" key="11">
    <source>
        <dbReference type="EMBL" id="AGM39441.1"/>
    </source>
</evidence>
<keyword evidence="3 9" id="KW-1133">Transmembrane helix</keyword>
<evidence type="ECO:0000256" key="6">
    <source>
        <dbReference type="ARBA" id="ARBA00023180"/>
    </source>
</evidence>
<evidence type="ECO:0000256" key="7">
    <source>
        <dbReference type="ARBA" id="ARBA00023319"/>
    </source>
</evidence>
<evidence type="ECO:0000256" key="4">
    <source>
        <dbReference type="ARBA" id="ARBA00023136"/>
    </source>
</evidence>
<feature type="non-terminal residue" evidence="11">
    <location>
        <position position="574"/>
    </location>
</feature>
<dbReference type="InterPro" id="IPR013106">
    <property type="entry name" value="Ig_V-set"/>
</dbReference>
<dbReference type="InterPro" id="IPR013162">
    <property type="entry name" value="CD80_C2-set"/>
</dbReference>
<proteinExistence type="evidence at transcript level"/>
<dbReference type="InterPro" id="IPR003599">
    <property type="entry name" value="Ig_sub"/>
</dbReference>
<dbReference type="AlphaFoldDB" id="A0A059PJ07"/>
<dbReference type="PANTHER" id="PTHR11640">
    <property type="entry name" value="NEPHRIN"/>
    <property type="match status" value="1"/>
</dbReference>
<dbReference type="Pfam" id="PF07679">
    <property type="entry name" value="I-set"/>
    <property type="match status" value="1"/>
</dbReference>
<feature type="domain" description="Ig-like" evidence="10">
    <location>
        <begin position="252"/>
        <end position="334"/>
    </location>
</feature>
<dbReference type="GO" id="GO:0098609">
    <property type="term" value="P:cell-cell adhesion"/>
    <property type="evidence" value="ECO:0007669"/>
    <property type="project" value="TreeGrafter"/>
</dbReference>
<dbReference type="GO" id="GO:0005886">
    <property type="term" value="C:plasma membrane"/>
    <property type="evidence" value="ECO:0007669"/>
    <property type="project" value="TreeGrafter"/>
</dbReference>
<keyword evidence="6" id="KW-0325">Glycoprotein</keyword>
<dbReference type="SMART" id="SM00409">
    <property type="entry name" value="IG"/>
    <property type="match status" value="3"/>
</dbReference>
<gene>
    <name evidence="11" type="primary">ALCAM</name>
</gene>
<dbReference type="InterPro" id="IPR007110">
    <property type="entry name" value="Ig-like_dom"/>
</dbReference>
<dbReference type="InterPro" id="IPR003006">
    <property type="entry name" value="Ig/MHC_CS"/>
</dbReference>
<keyword evidence="5" id="KW-1015">Disulfide bond</keyword>
<feature type="region of interest" description="Disordered" evidence="8">
    <location>
        <begin position="550"/>
        <end position="574"/>
    </location>
</feature>
<dbReference type="PROSITE" id="PS00290">
    <property type="entry name" value="IG_MHC"/>
    <property type="match status" value="1"/>
</dbReference>
<dbReference type="InterPro" id="IPR013098">
    <property type="entry name" value="Ig_I-set"/>
</dbReference>
<feature type="domain" description="Ig-like" evidence="10">
    <location>
        <begin position="144"/>
        <end position="248"/>
    </location>
</feature>
<dbReference type="Pfam" id="PF07686">
    <property type="entry name" value="V-set"/>
    <property type="match status" value="1"/>
</dbReference>
<dbReference type="EMBL" id="KC907860">
    <property type="protein sequence ID" value="AGM39441.1"/>
    <property type="molecule type" value="mRNA"/>
</dbReference>
<evidence type="ECO:0000256" key="2">
    <source>
        <dbReference type="ARBA" id="ARBA00022692"/>
    </source>
</evidence>
<feature type="non-terminal residue" evidence="11">
    <location>
        <position position="1"/>
    </location>
</feature>
<reference evidence="11" key="1">
    <citation type="submission" date="2013-03" db="EMBL/GenBank/DDBJ databases">
        <title>Toll-like receptors in phylogenetically divergent fish species - their contribution in modulating the innate immunity.</title>
        <authorList>
            <person name="Samanta M."/>
            <person name="Basu M."/>
            <person name="Swain B."/>
            <person name="Bej A."/>
            <person name="Paichha M."/>
            <person name="Jayasankar P."/>
        </authorList>
    </citation>
    <scope>NUCLEOTIDE SEQUENCE</scope>
</reference>
<dbReference type="GO" id="GO:0050839">
    <property type="term" value="F:cell adhesion molecule binding"/>
    <property type="evidence" value="ECO:0007669"/>
    <property type="project" value="TreeGrafter"/>
</dbReference>
<dbReference type="PANTHER" id="PTHR11640:SF148">
    <property type="entry name" value="CD166 ANTIGEN HOMOLOG A"/>
    <property type="match status" value="1"/>
</dbReference>
<keyword evidence="7" id="KW-0393">Immunoglobulin domain</keyword>
<dbReference type="SUPFAM" id="SSF48726">
    <property type="entry name" value="Immunoglobulin"/>
    <property type="match status" value="4"/>
</dbReference>
<dbReference type="Pfam" id="PF08205">
    <property type="entry name" value="C2-set_2"/>
    <property type="match status" value="1"/>
</dbReference>
<dbReference type="Pfam" id="PF13927">
    <property type="entry name" value="Ig_3"/>
    <property type="match status" value="1"/>
</dbReference>
<feature type="domain" description="Ig-like" evidence="10">
    <location>
        <begin position="419"/>
        <end position="497"/>
    </location>
</feature>
<organism evidence="11">
    <name type="scientific">Clarias batrachus</name>
    <name type="common">Walking catfish</name>
    <name type="synonym">Silurus batrachus</name>
    <dbReference type="NCBI Taxonomy" id="59899"/>
    <lineage>
        <taxon>Eukaryota</taxon>
        <taxon>Metazoa</taxon>
        <taxon>Chordata</taxon>
        <taxon>Craniata</taxon>
        <taxon>Vertebrata</taxon>
        <taxon>Euteleostomi</taxon>
        <taxon>Actinopterygii</taxon>
        <taxon>Neopterygii</taxon>
        <taxon>Teleostei</taxon>
        <taxon>Ostariophysi</taxon>
        <taxon>Siluriformes</taxon>
        <taxon>Clariidae</taxon>
        <taxon>Clarias</taxon>
    </lineage>
</organism>